<evidence type="ECO:0000313" key="4">
    <source>
        <dbReference type="Proteomes" id="UP001153365"/>
    </source>
</evidence>
<feature type="region of interest" description="Disordered" evidence="1">
    <location>
        <begin position="229"/>
        <end position="282"/>
    </location>
</feature>
<proteinExistence type="predicted"/>
<evidence type="ECO:0000313" key="3">
    <source>
        <dbReference type="EMBL" id="CAH7688244.1"/>
    </source>
</evidence>
<gene>
    <name evidence="3" type="ORF">PPACK8108_LOCUS23180</name>
</gene>
<dbReference type="AlphaFoldDB" id="A0AAV0BMG4"/>
<evidence type="ECO:0000256" key="2">
    <source>
        <dbReference type="SAM" id="SignalP"/>
    </source>
</evidence>
<dbReference type="EMBL" id="CALTRL010005964">
    <property type="protein sequence ID" value="CAH7688244.1"/>
    <property type="molecule type" value="Genomic_DNA"/>
</dbReference>
<feature type="signal peptide" evidence="2">
    <location>
        <begin position="1"/>
        <end position="20"/>
    </location>
</feature>
<evidence type="ECO:0000256" key="1">
    <source>
        <dbReference type="SAM" id="MobiDB-lite"/>
    </source>
</evidence>
<keyword evidence="2" id="KW-0732">Signal</keyword>
<name>A0AAV0BMG4_PHAPC</name>
<accession>A0AAV0BMG4</accession>
<evidence type="ECO:0008006" key="5">
    <source>
        <dbReference type="Google" id="ProtNLM"/>
    </source>
</evidence>
<organism evidence="3 4">
    <name type="scientific">Phakopsora pachyrhizi</name>
    <name type="common">Asian soybean rust disease fungus</name>
    <dbReference type="NCBI Taxonomy" id="170000"/>
    <lineage>
        <taxon>Eukaryota</taxon>
        <taxon>Fungi</taxon>
        <taxon>Dikarya</taxon>
        <taxon>Basidiomycota</taxon>
        <taxon>Pucciniomycotina</taxon>
        <taxon>Pucciniomycetes</taxon>
        <taxon>Pucciniales</taxon>
        <taxon>Phakopsoraceae</taxon>
        <taxon>Phakopsora</taxon>
    </lineage>
</organism>
<sequence length="282" mass="31065">MQINTISVLISIILYPQALAVLSGFNSKNLPYKSDASGGQKGYNRCGSRAKPDSMCQTAFIKSVDDFCFFAPPTVMSVGEAERVSVSYCSKDGYGSRLFPKGTFKNVQYVRTPHYVQLTGMGDFTKVNIPKGDAGGELDPSGADGHGNPIGGLVFGEIGQFDHWTEFISDNEFCIRACYNDYQSQKYCQHIYDVMGCTWNIPGNYDGPGYQQCIGDSVPHPMGEYTRPNGSVYTWHQGQKPIPPPGPPGKIYSCNSRSEPGAYYPRQSRSRSAKSHPHLDFD</sequence>
<keyword evidence="4" id="KW-1185">Reference proteome</keyword>
<comment type="caution">
    <text evidence="3">The sequence shown here is derived from an EMBL/GenBank/DDBJ whole genome shotgun (WGS) entry which is preliminary data.</text>
</comment>
<protein>
    <recommendedName>
        <fullName evidence="5">Carbohydrate-binding module family 13 protein</fullName>
    </recommendedName>
</protein>
<reference evidence="3" key="1">
    <citation type="submission" date="2022-06" db="EMBL/GenBank/DDBJ databases">
        <authorList>
            <consortium name="SYNGENTA / RWTH Aachen University"/>
        </authorList>
    </citation>
    <scope>NUCLEOTIDE SEQUENCE</scope>
</reference>
<dbReference type="Proteomes" id="UP001153365">
    <property type="component" value="Unassembled WGS sequence"/>
</dbReference>
<feature type="chain" id="PRO_5043807304" description="Carbohydrate-binding module family 13 protein" evidence="2">
    <location>
        <begin position="21"/>
        <end position="282"/>
    </location>
</feature>